<dbReference type="InterPro" id="IPR012967">
    <property type="entry name" value="COMT_dimerisation"/>
</dbReference>
<dbReference type="Pfam" id="PF08100">
    <property type="entry name" value="Dimerisation"/>
    <property type="match status" value="1"/>
</dbReference>
<dbReference type="PANTHER" id="PTHR43712:SF12">
    <property type="entry name" value="STERIGMATOCYSTIN 8-O-METHYLTRANSFERASE"/>
    <property type="match status" value="1"/>
</dbReference>
<dbReference type="Gene3D" id="3.40.50.150">
    <property type="entry name" value="Vaccinia Virus protein VP39"/>
    <property type="match status" value="1"/>
</dbReference>
<proteinExistence type="predicted"/>
<evidence type="ECO:0000313" key="6">
    <source>
        <dbReference type="EMBL" id="KAF4449245.1"/>
    </source>
</evidence>
<keyword evidence="3" id="KW-0949">S-adenosyl-L-methionine</keyword>
<dbReference type="InterPro" id="IPR029063">
    <property type="entry name" value="SAM-dependent_MTases_sf"/>
</dbReference>
<dbReference type="CDD" id="cd02440">
    <property type="entry name" value="AdoMet_MTases"/>
    <property type="match status" value="1"/>
</dbReference>
<dbReference type="SUPFAM" id="SSF46785">
    <property type="entry name" value="Winged helix' DNA-binding domain"/>
    <property type="match status" value="1"/>
</dbReference>
<dbReference type="OrthoDB" id="1606438at2759"/>
<evidence type="ECO:0000259" key="5">
    <source>
        <dbReference type="Pfam" id="PF08100"/>
    </source>
</evidence>
<evidence type="ECO:0000256" key="1">
    <source>
        <dbReference type="ARBA" id="ARBA00022603"/>
    </source>
</evidence>
<sequence length="430" mass="47794">MASDTTPSRIMELATTIMASVAQLQTILSSDDIAPLSFDADAPTSLPQESNDISDIILDATSELYDLLLDPLTLIHEKGAHSNMVCLKAISHFNIAAIVPVDGQVSFEEISDRTGIELQIVRRLLRHAATMRIFREPAPGQIAHTKASKALTGPHMNDFLKVGSGEIWPATFHMLDAVQKWPNSQEQDETGYALSNPDGRSLYEVLGSDPERAMRFSNTMKAFTSRPGYDVSYVLDNYDWGSLGQALVVDVGGAGGHVAIKLAERFHNLNVIVQDNKKAIAGAGDKVPESLKQRVRFEPHDFLSPQTTTADVYYLRWVLHNWSDKYCVMILRALIPALRPGTRIVIQDTCMPEPGTIPLWRERQLRVADLNMGALFNARERSAKEWETLLKEASPKFVLGDIIFPKGSALAIFDVWWDTQGEVPRSQWLA</sequence>
<dbReference type="Pfam" id="PF00891">
    <property type="entry name" value="Methyltransf_2"/>
    <property type="match status" value="1"/>
</dbReference>
<evidence type="ECO:0000256" key="3">
    <source>
        <dbReference type="ARBA" id="ARBA00022691"/>
    </source>
</evidence>
<reference evidence="6 7" key="1">
    <citation type="submission" date="2020-01" db="EMBL/GenBank/DDBJ databases">
        <title>Identification and distribution of gene clusters putatively required for synthesis of sphingolipid metabolism inhibitors in phylogenetically diverse species of the filamentous fungus Fusarium.</title>
        <authorList>
            <person name="Kim H.-S."/>
            <person name="Busman M."/>
            <person name="Brown D.W."/>
            <person name="Divon H."/>
            <person name="Uhlig S."/>
            <person name="Proctor R.H."/>
        </authorList>
    </citation>
    <scope>NUCLEOTIDE SEQUENCE [LARGE SCALE GENOMIC DNA]</scope>
    <source>
        <strain evidence="6 7">NRRL 20459</strain>
    </source>
</reference>
<dbReference type="Proteomes" id="UP000554235">
    <property type="component" value="Unassembled WGS sequence"/>
</dbReference>
<dbReference type="GO" id="GO:0008171">
    <property type="term" value="F:O-methyltransferase activity"/>
    <property type="evidence" value="ECO:0007669"/>
    <property type="project" value="InterPro"/>
</dbReference>
<dbReference type="EMBL" id="JAADYS010003227">
    <property type="protein sequence ID" value="KAF4449245.1"/>
    <property type="molecule type" value="Genomic_DNA"/>
</dbReference>
<comment type="caution">
    <text evidence="6">The sequence shown here is derived from an EMBL/GenBank/DDBJ whole genome shotgun (WGS) entry which is preliminary data.</text>
</comment>
<feature type="domain" description="O-methyltransferase dimerisation" evidence="5">
    <location>
        <begin position="85"/>
        <end position="152"/>
    </location>
</feature>
<dbReference type="InterPro" id="IPR036390">
    <property type="entry name" value="WH_DNA-bd_sf"/>
</dbReference>
<organism evidence="6 7">
    <name type="scientific">Fusarium albosuccineum</name>
    <dbReference type="NCBI Taxonomy" id="1237068"/>
    <lineage>
        <taxon>Eukaryota</taxon>
        <taxon>Fungi</taxon>
        <taxon>Dikarya</taxon>
        <taxon>Ascomycota</taxon>
        <taxon>Pezizomycotina</taxon>
        <taxon>Sordariomycetes</taxon>
        <taxon>Hypocreomycetidae</taxon>
        <taxon>Hypocreales</taxon>
        <taxon>Nectriaceae</taxon>
        <taxon>Fusarium</taxon>
        <taxon>Fusarium decemcellulare species complex</taxon>
    </lineage>
</organism>
<dbReference type="Gene3D" id="1.10.10.10">
    <property type="entry name" value="Winged helix-like DNA-binding domain superfamily/Winged helix DNA-binding domain"/>
    <property type="match status" value="1"/>
</dbReference>
<evidence type="ECO:0000259" key="4">
    <source>
        <dbReference type="Pfam" id="PF00891"/>
    </source>
</evidence>
<keyword evidence="2 6" id="KW-0808">Transferase</keyword>
<protein>
    <submittedName>
        <fullName evidence="6">S-adenosyl-L-methionine-dependent methyltransferase</fullName>
    </submittedName>
</protein>
<dbReference type="SUPFAM" id="SSF53335">
    <property type="entry name" value="S-adenosyl-L-methionine-dependent methyltransferases"/>
    <property type="match status" value="1"/>
</dbReference>
<dbReference type="GO" id="GO:0032259">
    <property type="term" value="P:methylation"/>
    <property type="evidence" value="ECO:0007669"/>
    <property type="project" value="UniProtKB-KW"/>
</dbReference>
<feature type="domain" description="O-methyltransferase C-terminal" evidence="4">
    <location>
        <begin position="197"/>
        <end position="393"/>
    </location>
</feature>
<accession>A0A8H4KDF2</accession>
<keyword evidence="1 6" id="KW-0489">Methyltransferase</keyword>
<evidence type="ECO:0000256" key="2">
    <source>
        <dbReference type="ARBA" id="ARBA00022679"/>
    </source>
</evidence>
<dbReference type="PROSITE" id="PS51683">
    <property type="entry name" value="SAM_OMT_II"/>
    <property type="match status" value="1"/>
</dbReference>
<dbReference type="AlphaFoldDB" id="A0A8H4KDF2"/>
<evidence type="ECO:0000313" key="7">
    <source>
        <dbReference type="Proteomes" id="UP000554235"/>
    </source>
</evidence>
<dbReference type="InterPro" id="IPR036388">
    <property type="entry name" value="WH-like_DNA-bd_sf"/>
</dbReference>
<keyword evidence="7" id="KW-1185">Reference proteome</keyword>
<dbReference type="InterPro" id="IPR016461">
    <property type="entry name" value="COMT-like"/>
</dbReference>
<dbReference type="PANTHER" id="PTHR43712">
    <property type="entry name" value="PUTATIVE (AFU_ORTHOLOGUE AFUA_4G14580)-RELATED"/>
    <property type="match status" value="1"/>
</dbReference>
<gene>
    <name evidence="6" type="ORF">FALBO_16696</name>
</gene>
<name>A0A8H4KDF2_9HYPO</name>
<dbReference type="InterPro" id="IPR001077">
    <property type="entry name" value="COMT_C"/>
</dbReference>